<feature type="region of interest" description="Disordered" evidence="1">
    <location>
        <begin position="1"/>
        <end position="25"/>
    </location>
</feature>
<comment type="caution">
    <text evidence="2">The sequence shown here is derived from an EMBL/GenBank/DDBJ whole genome shotgun (WGS) entry which is preliminary data.</text>
</comment>
<sequence>MEHGFLSQKGSGVGRGVKEKNLNRNKTNNALGIGVTTESDDTMNEDTPVGVASAVQEGITPYVIDITVEMGKQYSLDDTTVLESFPPLSTPVTNTARNAPGKSSYANITGKPSGKKVNVRTLFTPGGNGIDVIVPVDSIRAISERFANTAYGFFLGKKVAYPVVANYVRNT</sequence>
<protein>
    <submittedName>
        <fullName evidence="2">Uncharacterized protein</fullName>
    </submittedName>
</protein>
<evidence type="ECO:0000313" key="3">
    <source>
        <dbReference type="Proteomes" id="UP001151760"/>
    </source>
</evidence>
<evidence type="ECO:0000256" key="1">
    <source>
        <dbReference type="SAM" id="MobiDB-lite"/>
    </source>
</evidence>
<gene>
    <name evidence="2" type="ORF">Tco_0989576</name>
</gene>
<evidence type="ECO:0000313" key="2">
    <source>
        <dbReference type="EMBL" id="GJT54522.1"/>
    </source>
</evidence>
<organism evidence="2 3">
    <name type="scientific">Tanacetum coccineum</name>
    <dbReference type="NCBI Taxonomy" id="301880"/>
    <lineage>
        <taxon>Eukaryota</taxon>
        <taxon>Viridiplantae</taxon>
        <taxon>Streptophyta</taxon>
        <taxon>Embryophyta</taxon>
        <taxon>Tracheophyta</taxon>
        <taxon>Spermatophyta</taxon>
        <taxon>Magnoliopsida</taxon>
        <taxon>eudicotyledons</taxon>
        <taxon>Gunneridae</taxon>
        <taxon>Pentapetalae</taxon>
        <taxon>asterids</taxon>
        <taxon>campanulids</taxon>
        <taxon>Asterales</taxon>
        <taxon>Asteraceae</taxon>
        <taxon>Asteroideae</taxon>
        <taxon>Anthemideae</taxon>
        <taxon>Anthemidinae</taxon>
        <taxon>Tanacetum</taxon>
    </lineage>
</organism>
<keyword evidence="3" id="KW-1185">Reference proteome</keyword>
<dbReference type="EMBL" id="BQNB010016679">
    <property type="protein sequence ID" value="GJT54522.1"/>
    <property type="molecule type" value="Genomic_DNA"/>
</dbReference>
<name>A0ABQ5EVI7_9ASTR</name>
<reference evidence="2" key="2">
    <citation type="submission" date="2022-01" db="EMBL/GenBank/DDBJ databases">
        <authorList>
            <person name="Yamashiro T."/>
            <person name="Shiraishi A."/>
            <person name="Satake H."/>
            <person name="Nakayama K."/>
        </authorList>
    </citation>
    <scope>NUCLEOTIDE SEQUENCE</scope>
</reference>
<dbReference type="Proteomes" id="UP001151760">
    <property type="component" value="Unassembled WGS sequence"/>
</dbReference>
<proteinExistence type="predicted"/>
<accession>A0ABQ5EVI7</accession>
<reference evidence="2" key="1">
    <citation type="journal article" date="2022" name="Int. J. Mol. Sci.">
        <title>Draft Genome of Tanacetum Coccineum: Genomic Comparison of Closely Related Tanacetum-Family Plants.</title>
        <authorList>
            <person name="Yamashiro T."/>
            <person name="Shiraishi A."/>
            <person name="Nakayama K."/>
            <person name="Satake H."/>
        </authorList>
    </citation>
    <scope>NUCLEOTIDE SEQUENCE</scope>
</reference>